<dbReference type="AlphaFoldDB" id="A0A5X4PEA9"/>
<sequence>MSQLSELLEKNKSEYLSARLEATALVLEELVKLLSAEQREKLDEAIIARCPTVKDASADNPCTAGYQLLQFVSKGIGSND</sequence>
<evidence type="ECO:0000313" key="1">
    <source>
        <dbReference type="EMBL" id="EBZ8648471.1"/>
    </source>
</evidence>
<organism evidence="1">
    <name type="scientific">Salmonella enterica subsp. enterica serovar Hull</name>
    <dbReference type="NCBI Taxonomy" id="1403564"/>
    <lineage>
        <taxon>Bacteria</taxon>
        <taxon>Pseudomonadati</taxon>
        <taxon>Pseudomonadota</taxon>
        <taxon>Gammaproteobacteria</taxon>
        <taxon>Enterobacterales</taxon>
        <taxon>Enterobacteriaceae</taxon>
        <taxon>Salmonella</taxon>
    </lineage>
</organism>
<gene>
    <name evidence="1" type="ORF">EHB58_09625</name>
</gene>
<reference evidence="1" key="1">
    <citation type="submission" date="2018-11" db="EMBL/GenBank/DDBJ databases">
        <authorList>
            <person name="Ashton P.M."/>
            <person name="Dallman T."/>
            <person name="Nair S."/>
            <person name="De Pinna E."/>
            <person name="Peters T."/>
            <person name="Grant K."/>
        </authorList>
    </citation>
    <scope>NUCLEOTIDE SEQUENCE</scope>
    <source>
        <strain evidence="1">638096</strain>
    </source>
</reference>
<name>A0A5X4PEA9_SALET</name>
<accession>A0A5X4PEA9</accession>
<protein>
    <submittedName>
        <fullName evidence="1">Uncharacterized protein</fullName>
    </submittedName>
</protein>
<comment type="caution">
    <text evidence="1">The sequence shown here is derived from an EMBL/GenBank/DDBJ whole genome shotgun (WGS) entry which is preliminary data.</text>
</comment>
<proteinExistence type="predicted"/>
<dbReference type="EMBL" id="AAHSMS010000010">
    <property type="protein sequence ID" value="EBZ8648471.1"/>
    <property type="molecule type" value="Genomic_DNA"/>
</dbReference>